<organism evidence="11 12">
    <name type="scientific">Roseospira goensis</name>
    <dbReference type="NCBI Taxonomy" id="391922"/>
    <lineage>
        <taxon>Bacteria</taxon>
        <taxon>Pseudomonadati</taxon>
        <taxon>Pseudomonadota</taxon>
        <taxon>Alphaproteobacteria</taxon>
        <taxon>Rhodospirillales</taxon>
        <taxon>Rhodospirillaceae</taxon>
        <taxon>Roseospira</taxon>
    </lineage>
</organism>
<dbReference type="Proteomes" id="UP000555728">
    <property type="component" value="Unassembled WGS sequence"/>
</dbReference>
<dbReference type="EMBL" id="JACIGI010000002">
    <property type="protein sequence ID" value="MBB4284660.1"/>
    <property type="molecule type" value="Genomic_DNA"/>
</dbReference>
<dbReference type="PANTHER" id="PTHR35011">
    <property type="entry name" value="2,3-DIKETO-L-GULONATE TRAP TRANSPORTER SMALL PERMEASE PROTEIN YIAM"/>
    <property type="match status" value="1"/>
</dbReference>
<evidence type="ECO:0000256" key="8">
    <source>
        <dbReference type="ARBA" id="ARBA00038436"/>
    </source>
</evidence>
<evidence type="ECO:0000256" key="1">
    <source>
        <dbReference type="ARBA" id="ARBA00004429"/>
    </source>
</evidence>
<dbReference type="GO" id="GO:0005886">
    <property type="term" value="C:plasma membrane"/>
    <property type="evidence" value="ECO:0007669"/>
    <property type="project" value="UniProtKB-SubCell"/>
</dbReference>
<evidence type="ECO:0000256" key="9">
    <source>
        <dbReference type="RuleBase" id="RU369079"/>
    </source>
</evidence>
<proteinExistence type="inferred from homology"/>
<keyword evidence="12" id="KW-1185">Reference proteome</keyword>
<dbReference type="RefSeq" id="WP_184431136.1">
    <property type="nucleotide sequence ID" value="NZ_JACIGI010000002.1"/>
</dbReference>
<feature type="transmembrane region" description="Helical" evidence="9">
    <location>
        <begin position="56"/>
        <end position="72"/>
    </location>
</feature>
<evidence type="ECO:0000313" key="12">
    <source>
        <dbReference type="Proteomes" id="UP000555728"/>
    </source>
</evidence>
<comment type="caution">
    <text evidence="11">The sequence shown here is derived from an EMBL/GenBank/DDBJ whole genome shotgun (WGS) entry which is preliminary data.</text>
</comment>
<dbReference type="InterPro" id="IPR007387">
    <property type="entry name" value="TRAP_DctQ"/>
</dbReference>
<keyword evidence="6 9" id="KW-1133">Transmembrane helix</keyword>
<dbReference type="GO" id="GO:0022857">
    <property type="term" value="F:transmembrane transporter activity"/>
    <property type="evidence" value="ECO:0007669"/>
    <property type="project" value="UniProtKB-UniRule"/>
</dbReference>
<evidence type="ECO:0000313" key="11">
    <source>
        <dbReference type="EMBL" id="MBB4284660.1"/>
    </source>
</evidence>
<comment type="similarity">
    <text evidence="8 9">Belongs to the TRAP transporter small permease family.</text>
</comment>
<gene>
    <name evidence="11" type="ORF">GGD88_000367</name>
</gene>
<keyword evidence="5 9" id="KW-0812">Transmembrane</keyword>
<evidence type="ECO:0000259" key="10">
    <source>
        <dbReference type="Pfam" id="PF04290"/>
    </source>
</evidence>
<keyword evidence="7 9" id="KW-0472">Membrane</keyword>
<name>A0A7W6RWS9_9PROT</name>
<keyword evidence="2 9" id="KW-0813">Transport</keyword>
<feature type="transmembrane region" description="Helical" evidence="9">
    <location>
        <begin position="21"/>
        <end position="44"/>
    </location>
</feature>
<feature type="transmembrane region" description="Helical" evidence="9">
    <location>
        <begin position="135"/>
        <end position="157"/>
    </location>
</feature>
<sequence length="180" mass="19683">MLHRLHTVLRGVDRLSDAMAALAVVLLGVMIGATLYEVVARHFFNAPTIWSNDVSYMLNGSVFMLAAAYTLRRDAHVRIDVLWQMLPRALRHGVQALFLLAVFTPVLGFGTYYAVTKAWRAWSRGSLETASAWEPLIWPFLTGLAVGMLGLLVQAVAEGIRHLLRLAGVPGSDDDPAAAS</sequence>
<keyword evidence="3" id="KW-1003">Cell membrane</keyword>
<evidence type="ECO:0000256" key="2">
    <source>
        <dbReference type="ARBA" id="ARBA00022448"/>
    </source>
</evidence>
<evidence type="ECO:0000256" key="3">
    <source>
        <dbReference type="ARBA" id="ARBA00022475"/>
    </source>
</evidence>
<feature type="transmembrane region" description="Helical" evidence="9">
    <location>
        <begin position="93"/>
        <end position="115"/>
    </location>
</feature>
<protein>
    <recommendedName>
        <fullName evidence="9">TRAP transporter small permease protein</fullName>
    </recommendedName>
</protein>
<dbReference type="Pfam" id="PF04290">
    <property type="entry name" value="DctQ"/>
    <property type="match status" value="1"/>
</dbReference>
<evidence type="ECO:0000256" key="5">
    <source>
        <dbReference type="ARBA" id="ARBA00022692"/>
    </source>
</evidence>
<accession>A0A7W6RWS9</accession>
<feature type="domain" description="Tripartite ATP-independent periplasmic transporters DctQ component" evidence="10">
    <location>
        <begin position="30"/>
        <end position="163"/>
    </location>
</feature>
<comment type="subunit">
    <text evidence="9">The complex comprises the extracytoplasmic solute receptor protein and the two transmembrane proteins.</text>
</comment>
<dbReference type="AlphaFoldDB" id="A0A7W6RWS9"/>
<evidence type="ECO:0000256" key="4">
    <source>
        <dbReference type="ARBA" id="ARBA00022519"/>
    </source>
</evidence>
<evidence type="ECO:0000256" key="6">
    <source>
        <dbReference type="ARBA" id="ARBA00022989"/>
    </source>
</evidence>
<dbReference type="InterPro" id="IPR055348">
    <property type="entry name" value="DctQ"/>
</dbReference>
<keyword evidence="4 9" id="KW-0997">Cell inner membrane</keyword>
<reference evidence="11 12" key="1">
    <citation type="submission" date="2020-08" db="EMBL/GenBank/DDBJ databases">
        <title>Genome sequencing of Purple Non-Sulfur Bacteria from various extreme environments.</title>
        <authorList>
            <person name="Mayer M."/>
        </authorList>
    </citation>
    <scope>NUCLEOTIDE SEQUENCE [LARGE SCALE GENOMIC DNA]</scope>
    <source>
        <strain evidence="11 12">JA135</strain>
    </source>
</reference>
<comment type="function">
    <text evidence="9">Part of the tripartite ATP-independent periplasmic (TRAP) transport system.</text>
</comment>
<comment type="subcellular location">
    <subcellularLocation>
        <location evidence="1 9">Cell inner membrane</location>
        <topology evidence="1 9">Multi-pass membrane protein</topology>
    </subcellularLocation>
</comment>
<evidence type="ECO:0000256" key="7">
    <source>
        <dbReference type="ARBA" id="ARBA00023136"/>
    </source>
</evidence>